<feature type="transmembrane region" description="Helical" evidence="7">
    <location>
        <begin position="408"/>
        <end position="428"/>
    </location>
</feature>
<evidence type="ECO:0000256" key="5">
    <source>
        <dbReference type="ARBA" id="ARBA00023136"/>
    </source>
</evidence>
<evidence type="ECO:0000256" key="6">
    <source>
        <dbReference type="SAM" id="MobiDB-lite"/>
    </source>
</evidence>
<comment type="subcellular location">
    <subcellularLocation>
        <location evidence="1">Membrane</location>
        <topology evidence="1">Multi-pass membrane protein</topology>
    </subcellularLocation>
</comment>
<name>A0A4P7D6H1_9BURK</name>
<dbReference type="InterPro" id="IPR036259">
    <property type="entry name" value="MFS_trans_sf"/>
</dbReference>
<dbReference type="Gene3D" id="1.20.1250.20">
    <property type="entry name" value="MFS general substrate transporter like domains"/>
    <property type="match status" value="2"/>
</dbReference>
<evidence type="ECO:0000256" key="7">
    <source>
        <dbReference type="SAM" id="Phobius"/>
    </source>
</evidence>
<dbReference type="OrthoDB" id="5441967at2"/>
<feature type="transmembrane region" description="Helical" evidence="7">
    <location>
        <begin position="90"/>
        <end position="112"/>
    </location>
</feature>
<dbReference type="CDD" id="cd17319">
    <property type="entry name" value="MFS_ExuT_GudP_like"/>
    <property type="match status" value="1"/>
</dbReference>
<dbReference type="AlphaFoldDB" id="A0A4P7D6H1"/>
<protein>
    <submittedName>
        <fullName evidence="9">MFS transporter</fullName>
    </submittedName>
</protein>
<feature type="transmembrane region" description="Helical" evidence="7">
    <location>
        <begin position="251"/>
        <end position="272"/>
    </location>
</feature>
<dbReference type="InterPro" id="IPR020846">
    <property type="entry name" value="MFS_dom"/>
</dbReference>
<dbReference type="RefSeq" id="WP_134757657.1">
    <property type="nucleotide sequence ID" value="NZ_CP038150.1"/>
</dbReference>
<feature type="domain" description="Major facilitator superfamily (MFS) profile" evidence="8">
    <location>
        <begin position="28"/>
        <end position="432"/>
    </location>
</feature>
<dbReference type="EMBL" id="CP038150">
    <property type="protein sequence ID" value="QBR02232.1"/>
    <property type="molecule type" value="Genomic_DNA"/>
</dbReference>
<evidence type="ECO:0000256" key="2">
    <source>
        <dbReference type="ARBA" id="ARBA00022448"/>
    </source>
</evidence>
<keyword evidence="2" id="KW-0813">Transport</keyword>
<evidence type="ECO:0000259" key="8">
    <source>
        <dbReference type="PROSITE" id="PS50850"/>
    </source>
</evidence>
<reference evidence="9 10" key="1">
    <citation type="submission" date="2019-03" db="EMBL/GenBank/DDBJ databases">
        <title>Paraburkholderia sp. 7MH5, isolated from subtropical forest soil.</title>
        <authorList>
            <person name="Gao Z.-H."/>
            <person name="Qiu L.-H."/>
        </authorList>
    </citation>
    <scope>NUCLEOTIDE SEQUENCE [LARGE SCALE GENOMIC DNA]</scope>
    <source>
        <strain evidence="9 10">7MH5</strain>
    </source>
</reference>
<dbReference type="Pfam" id="PF07690">
    <property type="entry name" value="MFS_1"/>
    <property type="match status" value="1"/>
</dbReference>
<dbReference type="PANTHER" id="PTHR43791:SF36">
    <property type="entry name" value="TRANSPORTER, PUTATIVE (AFU_ORTHOLOGUE AFUA_6G08340)-RELATED"/>
    <property type="match status" value="1"/>
</dbReference>
<sequence>MADSAAPAVAQAPSRDETQLYSRIGWRIFPLVLLGYIFAYLDRINIGFAALHMKADLGFTDAVYGLGAGIFFASYLAFEVPSNLLLQKIGARLTLARIMICWGITSSCMMFVRTPAMFYTLRVLLGMFEAGFTPGVVFYLTLWYPKARLARVTALFLSGGVLAGLVGSPLSGLIVDSMAGLHGLRGWQWLFLLEGVPSVLLGLACLLWLPNGPHEARWLSDDERQSVLEGASQESHGKHAGFAGALRDFNVYAIALAWFTVICGTYVISFWLPLMLRHAGLHTASQIGLWSTIPYGLGAIGMLVLSLHSDRTLERRWHAAGCALAGAAALGSLPFVWSSFPLALASLSVATISVFGAMPILFSVPMTLLPRSSAPGGIALINSIGQTGGFLSPFVVGWVKTYTGSFDFGLYFMALLLALGACVILFVVRTTAQIPNESADESGPARLASRPGAESEKSA</sequence>
<feature type="transmembrane region" description="Helical" evidence="7">
    <location>
        <begin position="24"/>
        <end position="41"/>
    </location>
</feature>
<evidence type="ECO:0000313" key="10">
    <source>
        <dbReference type="Proteomes" id="UP000295727"/>
    </source>
</evidence>
<keyword evidence="5 7" id="KW-0472">Membrane</keyword>
<dbReference type="InterPro" id="IPR011701">
    <property type="entry name" value="MFS"/>
</dbReference>
<proteinExistence type="predicted"/>
<feature type="transmembrane region" description="Helical" evidence="7">
    <location>
        <begin position="187"/>
        <end position="209"/>
    </location>
</feature>
<keyword evidence="3 7" id="KW-0812">Transmembrane</keyword>
<dbReference type="SUPFAM" id="SSF103473">
    <property type="entry name" value="MFS general substrate transporter"/>
    <property type="match status" value="1"/>
</dbReference>
<feature type="transmembrane region" description="Helical" evidence="7">
    <location>
        <begin position="317"/>
        <end position="337"/>
    </location>
</feature>
<dbReference type="GO" id="GO:0016020">
    <property type="term" value="C:membrane"/>
    <property type="evidence" value="ECO:0007669"/>
    <property type="project" value="UniProtKB-SubCell"/>
</dbReference>
<feature type="transmembrane region" description="Helical" evidence="7">
    <location>
        <begin position="343"/>
        <end position="364"/>
    </location>
</feature>
<dbReference type="PANTHER" id="PTHR43791">
    <property type="entry name" value="PERMEASE-RELATED"/>
    <property type="match status" value="1"/>
</dbReference>
<dbReference type="Proteomes" id="UP000295727">
    <property type="component" value="Chromosome 3"/>
</dbReference>
<feature type="transmembrane region" description="Helical" evidence="7">
    <location>
        <begin position="61"/>
        <end position="78"/>
    </location>
</feature>
<keyword evidence="10" id="KW-1185">Reference proteome</keyword>
<feature type="transmembrane region" description="Helical" evidence="7">
    <location>
        <begin position="376"/>
        <end position="396"/>
    </location>
</feature>
<gene>
    <name evidence="9" type="ORF">E1956_34620</name>
</gene>
<evidence type="ECO:0000256" key="3">
    <source>
        <dbReference type="ARBA" id="ARBA00022692"/>
    </source>
</evidence>
<dbReference type="PROSITE" id="PS50850">
    <property type="entry name" value="MFS"/>
    <property type="match status" value="1"/>
</dbReference>
<accession>A0A4P7D6H1</accession>
<keyword evidence="4 7" id="KW-1133">Transmembrane helix</keyword>
<feature type="transmembrane region" description="Helical" evidence="7">
    <location>
        <begin position="154"/>
        <end position="175"/>
    </location>
</feature>
<evidence type="ECO:0000313" key="9">
    <source>
        <dbReference type="EMBL" id="QBR02232.1"/>
    </source>
</evidence>
<feature type="region of interest" description="Disordered" evidence="6">
    <location>
        <begin position="437"/>
        <end position="459"/>
    </location>
</feature>
<evidence type="ECO:0000256" key="1">
    <source>
        <dbReference type="ARBA" id="ARBA00004141"/>
    </source>
</evidence>
<organism evidence="9 10">
    <name type="scientific">Paraburkholderia pallida</name>
    <dbReference type="NCBI Taxonomy" id="2547399"/>
    <lineage>
        <taxon>Bacteria</taxon>
        <taxon>Pseudomonadati</taxon>
        <taxon>Pseudomonadota</taxon>
        <taxon>Betaproteobacteria</taxon>
        <taxon>Burkholderiales</taxon>
        <taxon>Burkholderiaceae</taxon>
        <taxon>Paraburkholderia</taxon>
    </lineage>
</organism>
<dbReference type="KEGG" id="ppai:E1956_34620"/>
<dbReference type="GO" id="GO:0022857">
    <property type="term" value="F:transmembrane transporter activity"/>
    <property type="evidence" value="ECO:0007669"/>
    <property type="project" value="InterPro"/>
</dbReference>
<feature type="transmembrane region" description="Helical" evidence="7">
    <location>
        <begin position="287"/>
        <end position="305"/>
    </location>
</feature>
<dbReference type="FunFam" id="1.20.1250.20:FF:000018">
    <property type="entry name" value="MFS transporter permease"/>
    <property type="match status" value="1"/>
</dbReference>
<evidence type="ECO:0000256" key="4">
    <source>
        <dbReference type="ARBA" id="ARBA00022989"/>
    </source>
</evidence>
<feature type="transmembrane region" description="Helical" evidence="7">
    <location>
        <begin position="118"/>
        <end position="142"/>
    </location>
</feature>